<keyword evidence="9" id="KW-0808">Transferase</keyword>
<keyword evidence="19" id="KW-0175">Coiled coil</keyword>
<keyword evidence="16" id="KW-0411">Iron-sulfur</keyword>
<keyword evidence="11" id="KW-0547">Nucleotide-binding</keyword>
<dbReference type="Pfam" id="PF02518">
    <property type="entry name" value="HATPase_c"/>
    <property type="match status" value="1"/>
</dbReference>
<evidence type="ECO:0000256" key="14">
    <source>
        <dbReference type="ARBA" id="ARBA00023004"/>
    </source>
</evidence>
<organism evidence="22 23">
    <name type="scientific">Actinophytocola xanthii</name>
    <dbReference type="NCBI Taxonomy" id="1912961"/>
    <lineage>
        <taxon>Bacteria</taxon>
        <taxon>Bacillati</taxon>
        <taxon>Actinomycetota</taxon>
        <taxon>Actinomycetes</taxon>
        <taxon>Pseudonocardiales</taxon>
        <taxon>Pseudonocardiaceae</taxon>
    </lineage>
</organism>
<comment type="subcellular location">
    <subcellularLocation>
        <location evidence="3">Cytoplasm</location>
    </subcellularLocation>
</comment>
<keyword evidence="15" id="KW-0902">Two-component regulatory system</keyword>
<feature type="transmembrane region" description="Helical" evidence="20">
    <location>
        <begin position="92"/>
        <end position="112"/>
    </location>
</feature>
<dbReference type="PIRSF" id="PIRSF037434">
    <property type="entry name" value="STHK_ChrS"/>
    <property type="match status" value="1"/>
</dbReference>
<keyword evidence="8" id="KW-0597">Phosphoprotein</keyword>
<evidence type="ECO:0000256" key="5">
    <source>
        <dbReference type="ARBA" id="ARBA00017322"/>
    </source>
</evidence>
<dbReference type="STRING" id="1912961.BU204_30835"/>
<evidence type="ECO:0000256" key="1">
    <source>
        <dbReference type="ARBA" id="ARBA00000085"/>
    </source>
</evidence>
<evidence type="ECO:0000256" key="6">
    <source>
        <dbReference type="ARBA" id="ARBA00022485"/>
    </source>
</evidence>
<comment type="caution">
    <text evidence="22">The sequence shown here is derived from an EMBL/GenBank/DDBJ whole genome shotgun (WGS) entry which is preliminary data.</text>
</comment>
<evidence type="ECO:0000256" key="3">
    <source>
        <dbReference type="ARBA" id="ARBA00004496"/>
    </source>
</evidence>
<feature type="transmembrane region" description="Helical" evidence="20">
    <location>
        <begin position="132"/>
        <end position="153"/>
    </location>
</feature>
<evidence type="ECO:0000256" key="18">
    <source>
        <dbReference type="ARBA" id="ARBA00030800"/>
    </source>
</evidence>
<evidence type="ECO:0000256" key="15">
    <source>
        <dbReference type="ARBA" id="ARBA00023012"/>
    </source>
</evidence>
<keyword evidence="23" id="KW-1185">Reference proteome</keyword>
<reference evidence="22 23" key="1">
    <citation type="submission" date="2016-12" db="EMBL/GenBank/DDBJ databases">
        <title>The draft genome sequence of Actinophytocola sp. 11-183.</title>
        <authorList>
            <person name="Wang W."/>
            <person name="Yuan L."/>
        </authorList>
    </citation>
    <scope>NUCLEOTIDE SEQUENCE [LARGE SCALE GENOMIC DNA]</scope>
    <source>
        <strain evidence="22 23">11-183</strain>
    </source>
</reference>
<keyword evidence="20" id="KW-1133">Transmembrane helix</keyword>
<evidence type="ECO:0000313" key="22">
    <source>
        <dbReference type="EMBL" id="OLF10810.1"/>
    </source>
</evidence>
<keyword evidence="7" id="KW-0963">Cytoplasm</keyword>
<evidence type="ECO:0000256" key="17">
    <source>
        <dbReference type="ARBA" id="ARBA00024827"/>
    </source>
</evidence>
<dbReference type="InterPro" id="IPR017205">
    <property type="entry name" value="Sig_transdc_His_kinase_ChrS"/>
</dbReference>
<evidence type="ECO:0000256" key="11">
    <source>
        <dbReference type="ARBA" id="ARBA00022741"/>
    </source>
</evidence>
<evidence type="ECO:0000256" key="12">
    <source>
        <dbReference type="ARBA" id="ARBA00022777"/>
    </source>
</evidence>
<feature type="domain" description="Histidine kinase" evidence="21">
    <location>
        <begin position="291"/>
        <end position="376"/>
    </location>
</feature>
<dbReference type="Proteomes" id="UP000185596">
    <property type="component" value="Unassembled WGS sequence"/>
</dbReference>
<accession>A0A1Q8C8X9</accession>
<dbReference type="GO" id="GO:0000155">
    <property type="term" value="F:phosphorelay sensor kinase activity"/>
    <property type="evidence" value="ECO:0007669"/>
    <property type="project" value="InterPro"/>
</dbReference>
<dbReference type="EC" id="2.7.13.3" evidence="4"/>
<dbReference type="SMART" id="SM00387">
    <property type="entry name" value="HATPase_c"/>
    <property type="match status" value="1"/>
</dbReference>
<sequence length="378" mass="39552">MWRLGDDGDRWVHALNGLYLLTLAVAGIATLVTFPVGVDWLVALALVLVGTGVRRSVVACGVVVGVGAALFPMFSAVAFGLLPITFVRLPRVAAVGVGVLATGLPLVLQPLLRDWFAGGGWQPGTVIRFGPAYVGLVGIALPIVTGMCTAGAVQALRWQNRRRQELLDQLVATRAELAEATRRAERQRLAHELHDTLAQGLAGVLVQLQAAEQHLDGPGALLVARARQSARTCLADTRRAVEALRPEQLDRGDLAVAVAQVCARFTEMTGVPARSTVRGVGRPDVDVIALRIVQEALANAGKHADATEAVVDVDHRAGALHVTVRDDGQGFDPSEPATGYGLAIMRERVAAVGGTLSITSGRSAGTTVTAVLPTGEGA</sequence>
<keyword evidence="12" id="KW-0418">Kinase</keyword>
<evidence type="ECO:0000256" key="16">
    <source>
        <dbReference type="ARBA" id="ARBA00023014"/>
    </source>
</evidence>
<dbReference type="PRINTS" id="PR00344">
    <property type="entry name" value="BCTRLSENSOR"/>
</dbReference>
<comment type="catalytic activity">
    <reaction evidence="1">
        <text>ATP + protein L-histidine = ADP + protein N-phospho-L-histidine.</text>
        <dbReference type="EC" id="2.7.13.3"/>
    </reaction>
</comment>
<dbReference type="GO" id="GO:0051539">
    <property type="term" value="F:4 iron, 4 sulfur cluster binding"/>
    <property type="evidence" value="ECO:0007669"/>
    <property type="project" value="UniProtKB-KW"/>
</dbReference>
<dbReference type="EMBL" id="MSIE01000071">
    <property type="protein sequence ID" value="OLF10810.1"/>
    <property type="molecule type" value="Genomic_DNA"/>
</dbReference>
<evidence type="ECO:0000256" key="10">
    <source>
        <dbReference type="ARBA" id="ARBA00022723"/>
    </source>
</evidence>
<evidence type="ECO:0000256" key="8">
    <source>
        <dbReference type="ARBA" id="ARBA00022553"/>
    </source>
</evidence>
<dbReference type="InterPro" id="IPR011712">
    <property type="entry name" value="Sig_transdc_His_kin_sub3_dim/P"/>
</dbReference>
<dbReference type="InterPro" id="IPR005467">
    <property type="entry name" value="His_kinase_dom"/>
</dbReference>
<dbReference type="Gene3D" id="1.20.5.1930">
    <property type="match status" value="1"/>
</dbReference>
<dbReference type="InterPro" id="IPR004358">
    <property type="entry name" value="Sig_transdc_His_kin-like_C"/>
</dbReference>
<gene>
    <name evidence="22" type="ORF">BU204_30835</name>
</gene>
<feature type="coiled-coil region" evidence="19">
    <location>
        <begin position="163"/>
        <end position="190"/>
    </location>
</feature>
<evidence type="ECO:0000313" key="23">
    <source>
        <dbReference type="Proteomes" id="UP000185596"/>
    </source>
</evidence>
<evidence type="ECO:0000256" key="4">
    <source>
        <dbReference type="ARBA" id="ARBA00012438"/>
    </source>
</evidence>
<keyword evidence="14" id="KW-0408">Iron</keyword>
<dbReference type="InterPro" id="IPR036890">
    <property type="entry name" value="HATPase_C_sf"/>
</dbReference>
<comment type="function">
    <text evidence="17">Member of the two-component regulatory system NreB/NreC involved in the control of dissimilatory nitrate/nitrite reduction in response to oxygen. NreB functions as a direct oxygen sensor histidine kinase which is autophosphorylated, in the absence of oxygen, probably at the conserved histidine residue, and transfers its phosphate group probably to a conserved aspartate residue of NreC. NreB/NreC activates the expression of the nitrate (narGHJI) and nitrite (nir) reductase operons, as well as the putative nitrate transporter gene narT.</text>
</comment>
<protein>
    <recommendedName>
        <fullName evidence="5">Oxygen sensor histidine kinase NreB</fullName>
        <ecNumber evidence="4">2.7.13.3</ecNumber>
    </recommendedName>
    <alternativeName>
        <fullName evidence="18">Nitrogen regulation protein B</fullName>
    </alternativeName>
</protein>
<dbReference type="SUPFAM" id="SSF55874">
    <property type="entry name" value="ATPase domain of HSP90 chaperone/DNA topoisomerase II/histidine kinase"/>
    <property type="match status" value="1"/>
</dbReference>
<dbReference type="GO" id="GO:0005524">
    <property type="term" value="F:ATP binding"/>
    <property type="evidence" value="ECO:0007669"/>
    <property type="project" value="UniProtKB-KW"/>
</dbReference>
<dbReference type="CDD" id="cd16917">
    <property type="entry name" value="HATPase_UhpB-NarQ-NarX-like"/>
    <property type="match status" value="1"/>
</dbReference>
<evidence type="ECO:0000256" key="2">
    <source>
        <dbReference type="ARBA" id="ARBA00001966"/>
    </source>
</evidence>
<dbReference type="AlphaFoldDB" id="A0A1Q8C8X9"/>
<evidence type="ECO:0000256" key="13">
    <source>
        <dbReference type="ARBA" id="ARBA00022840"/>
    </source>
</evidence>
<feature type="transmembrane region" description="Helical" evidence="20">
    <location>
        <begin position="12"/>
        <end position="36"/>
    </location>
</feature>
<evidence type="ECO:0000259" key="21">
    <source>
        <dbReference type="PROSITE" id="PS50109"/>
    </source>
</evidence>
<keyword evidence="13" id="KW-0067">ATP-binding</keyword>
<evidence type="ECO:0000256" key="7">
    <source>
        <dbReference type="ARBA" id="ARBA00022490"/>
    </source>
</evidence>
<feature type="transmembrane region" description="Helical" evidence="20">
    <location>
        <begin position="56"/>
        <end position="80"/>
    </location>
</feature>
<dbReference type="InterPro" id="IPR050482">
    <property type="entry name" value="Sensor_HK_TwoCompSys"/>
</dbReference>
<name>A0A1Q8C8X9_9PSEU</name>
<dbReference type="PROSITE" id="PS50109">
    <property type="entry name" value="HIS_KIN"/>
    <property type="match status" value="1"/>
</dbReference>
<evidence type="ECO:0000256" key="9">
    <source>
        <dbReference type="ARBA" id="ARBA00022679"/>
    </source>
</evidence>
<proteinExistence type="predicted"/>
<evidence type="ECO:0000256" key="19">
    <source>
        <dbReference type="SAM" id="Coils"/>
    </source>
</evidence>
<dbReference type="GO" id="GO:0046872">
    <property type="term" value="F:metal ion binding"/>
    <property type="evidence" value="ECO:0007669"/>
    <property type="project" value="UniProtKB-KW"/>
</dbReference>
<dbReference type="PANTHER" id="PTHR24421">
    <property type="entry name" value="NITRATE/NITRITE SENSOR PROTEIN NARX-RELATED"/>
    <property type="match status" value="1"/>
</dbReference>
<keyword evidence="20" id="KW-0472">Membrane</keyword>
<evidence type="ECO:0000256" key="20">
    <source>
        <dbReference type="SAM" id="Phobius"/>
    </source>
</evidence>
<keyword evidence="6" id="KW-0004">4Fe-4S</keyword>
<dbReference type="InterPro" id="IPR003594">
    <property type="entry name" value="HATPase_dom"/>
</dbReference>
<dbReference type="Gene3D" id="3.30.565.10">
    <property type="entry name" value="Histidine kinase-like ATPase, C-terminal domain"/>
    <property type="match status" value="1"/>
</dbReference>
<comment type="cofactor">
    <cofactor evidence="2">
        <name>[4Fe-4S] cluster</name>
        <dbReference type="ChEBI" id="CHEBI:49883"/>
    </cofactor>
</comment>
<dbReference type="PANTHER" id="PTHR24421:SF10">
    <property type="entry name" value="NITRATE_NITRITE SENSOR PROTEIN NARQ"/>
    <property type="match status" value="1"/>
</dbReference>
<dbReference type="GO" id="GO:0016020">
    <property type="term" value="C:membrane"/>
    <property type="evidence" value="ECO:0007669"/>
    <property type="project" value="InterPro"/>
</dbReference>
<dbReference type="GO" id="GO:0046983">
    <property type="term" value="F:protein dimerization activity"/>
    <property type="evidence" value="ECO:0007669"/>
    <property type="project" value="InterPro"/>
</dbReference>
<keyword evidence="20" id="KW-0812">Transmembrane</keyword>
<dbReference type="Pfam" id="PF07730">
    <property type="entry name" value="HisKA_3"/>
    <property type="match status" value="1"/>
</dbReference>
<keyword evidence="10" id="KW-0479">Metal-binding</keyword>
<dbReference type="GO" id="GO:0005737">
    <property type="term" value="C:cytoplasm"/>
    <property type="evidence" value="ECO:0007669"/>
    <property type="project" value="UniProtKB-SubCell"/>
</dbReference>